<organism evidence="1 2">
    <name type="scientific">Medicago truncatula</name>
    <name type="common">Barrel medic</name>
    <name type="synonym">Medicago tribuloides</name>
    <dbReference type="NCBI Taxonomy" id="3880"/>
    <lineage>
        <taxon>Eukaryota</taxon>
        <taxon>Viridiplantae</taxon>
        <taxon>Streptophyta</taxon>
        <taxon>Embryophyta</taxon>
        <taxon>Tracheophyta</taxon>
        <taxon>Spermatophyta</taxon>
        <taxon>Magnoliopsida</taxon>
        <taxon>eudicotyledons</taxon>
        <taxon>Gunneridae</taxon>
        <taxon>Pentapetalae</taxon>
        <taxon>rosids</taxon>
        <taxon>fabids</taxon>
        <taxon>Fabales</taxon>
        <taxon>Fabaceae</taxon>
        <taxon>Papilionoideae</taxon>
        <taxon>50 kb inversion clade</taxon>
        <taxon>NPAAA clade</taxon>
        <taxon>Hologalegina</taxon>
        <taxon>IRL clade</taxon>
        <taxon>Trifolieae</taxon>
        <taxon>Medicago</taxon>
    </lineage>
</organism>
<dbReference type="Proteomes" id="UP000265566">
    <property type="component" value="Chromosome 1"/>
</dbReference>
<dbReference type="Gramene" id="rna5834">
    <property type="protein sequence ID" value="RHN81749.1"/>
    <property type="gene ID" value="gene5834"/>
</dbReference>
<reference evidence="2" key="1">
    <citation type="journal article" date="2018" name="Nat. Plants">
        <title>Whole-genome landscape of Medicago truncatula symbiotic genes.</title>
        <authorList>
            <person name="Pecrix Y."/>
            <person name="Staton S.E."/>
            <person name="Sallet E."/>
            <person name="Lelandais-Briere C."/>
            <person name="Moreau S."/>
            <person name="Carrere S."/>
            <person name="Blein T."/>
            <person name="Jardinaud M.F."/>
            <person name="Latrasse D."/>
            <person name="Zouine M."/>
            <person name="Zahm M."/>
            <person name="Kreplak J."/>
            <person name="Mayjonade B."/>
            <person name="Satge C."/>
            <person name="Perez M."/>
            <person name="Cauet S."/>
            <person name="Marande W."/>
            <person name="Chantry-Darmon C."/>
            <person name="Lopez-Roques C."/>
            <person name="Bouchez O."/>
            <person name="Berard A."/>
            <person name="Debelle F."/>
            <person name="Munos S."/>
            <person name="Bendahmane A."/>
            <person name="Berges H."/>
            <person name="Niebel A."/>
            <person name="Buitink J."/>
            <person name="Frugier F."/>
            <person name="Benhamed M."/>
            <person name="Crespi M."/>
            <person name="Gouzy J."/>
            <person name="Gamas P."/>
        </authorList>
    </citation>
    <scope>NUCLEOTIDE SEQUENCE [LARGE SCALE GENOMIC DNA]</scope>
    <source>
        <strain evidence="2">cv. Jemalong A17</strain>
    </source>
</reference>
<dbReference type="AlphaFoldDB" id="A0A396JTY6"/>
<sequence length="157" mass="17606">MHSNVSPLPTITQRGLDVGVRGRPKNLAIRVWIKFCELPPSMRMLTGWLVMVPVRRIVLWRGVPDIACKLNWTGGSGSVSIGGSVSRFSSVLVYSFVVLDSSSSEMRRENFPLQRCPGVNFSSQLQHKLRSRREMSSSGVSLLKLILGWEFIDEFVV</sequence>
<dbReference type="EMBL" id="PSQE01000001">
    <property type="protein sequence ID" value="RHN81749.1"/>
    <property type="molecule type" value="Genomic_DNA"/>
</dbReference>
<evidence type="ECO:0000313" key="1">
    <source>
        <dbReference type="EMBL" id="RHN81749.1"/>
    </source>
</evidence>
<comment type="caution">
    <text evidence="1">The sequence shown here is derived from an EMBL/GenBank/DDBJ whole genome shotgun (WGS) entry which is preliminary data.</text>
</comment>
<name>A0A396JTY6_MEDTR</name>
<evidence type="ECO:0000313" key="2">
    <source>
        <dbReference type="Proteomes" id="UP000265566"/>
    </source>
</evidence>
<accession>A0A396JTY6</accession>
<proteinExistence type="predicted"/>
<protein>
    <submittedName>
        <fullName evidence="1">Uncharacterized protein</fullName>
    </submittedName>
</protein>
<gene>
    <name evidence="1" type="ORF">MtrunA17_Chr1g0202511</name>
</gene>